<gene>
    <name evidence="11" type="primary">buk2</name>
    <name evidence="9" type="synonym">buk</name>
    <name evidence="11" type="ORF">G314FT_18770</name>
</gene>
<dbReference type="NCBIfam" id="TIGR02707">
    <property type="entry name" value="butyr_kinase"/>
    <property type="match status" value="1"/>
</dbReference>
<evidence type="ECO:0000256" key="1">
    <source>
        <dbReference type="ARBA" id="ARBA00004496"/>
    </source>
</evidence>
<evidence type="ECO:0000256" key="10">
    <source>
        <dbReference type="RuleBase" id="RU003835"/>
    </source>
</evidence>
<evidence type="ECO:0000256" key="3">
    <source>
        <dbReference type="ARBA" id="ARBA00022490"/>
    </source>
</evidence>
<evidence type="ECO:0000313" key="11">
    <source>
        <dbReference type="EMBL" id="UUV99708.1"/>
    </source>
</evidence>
<dbReference type="PIRSF" id="PIRSF036458">
    <property type="entry name" value="Butyrate_kin"/>
    <property type="match status" value="1"/>
</dbReference>
<evidence type="ECO:0000256" key="9">
    <source>
        <dbReference type="HAMAP-Rule" id="MF_00542"/>
    </source>
</evidence>
<comment type="catalytic activity">
    <reaction evidence="8 9">
        <text>butanoate + ATP = butanoyl phosphate + ADP</text>
        <dbReference type="Rhea" id="RHEA:13585"/>
        <dbReference type="ChEBI" id="CHEBI:17968"/>
        <dbReference type="ChEBI" id="CHEBI:30616"/>
        <dbReference type="ChEBI" id="CHEBI:58079"/>
        <dbReference type="ChEBI" id="CHEBI:456216"/>
        <dbReference type="EC" id="2.7.2.7"/>
    </reaction>
</comment>
<dbReference type="EMBL" id="CP102451">
    <property type="protein sequence ID" value="UUV99708.1"/>
    <property type="molecule type" value="Genomic_DNA"/>
</dbReference>
<dbReference type="CDD" id="cd24011">
    <property type="entry name" value="ASKHA_NBD_BK"/>
    <property type="match status" value="1"/>
</dbReference>
<name>A0ABY5P1L1_9ENTE</name>
<dbReference type="InterPro" id="IPR011245">
    <property type="entry name" value="Butyrate_kin"/>
</dbReference>
<dbReference type="InterPro" id="IPR000890">
    <property type="entry name" value="Aliphatic_acid_kin_short-chain"/>
</dbReference>
<dbReference type="InterPro" id="IPR043129">
    <property type="entry name" value="ATPase_NBD"/>
</dbReference>
<keyword evidence="3 9" id="KW-0963">Cytoplasm</keyword>
<evidence type="ECO:0000256" key="6">
    <source>
        <dbReference type="ARBA" id="ARBA00022777"/>
    </source>
</evidence>
<keyword evidence="4 9" id="KW-0808">Transferase</keyword>
<evidence type="ECO:0000256" key="2">
    <source>
        <dbReference type="ARBA" id="ARBA00008748"/>
    </source>
</evidence>
<accession>A0ABY5P1L1</accession>
<dbReference type="PANTHER" id="PTHR21060">
    <property type="entry name" value="ACETATE KINASE"/>
    <property type="match status" value="1"/>
</dbReference>
<comment type="subcellular location">
    <subcellularLocation>
        <location evidence="1 9">Cytoplasm</location>
    </subcellularLocation>
</comment>
<dbReference type="RefSeq" id="WP_257700978.1">
    <property type="nucleotide sequence ID" value="NZ_CP102451.1"/>
</dbReference>
<dbReference type="EC" id="2.7.2.7" evidence="9"/>
<dbReference type="PROSITE" id="PS01076">
    <property type="entry name" value="ACETATE_KINASE_2"/>
    <property type="match status" value="1"/>
</dbReference>
<keyword evidence="7 9" id="KW-0067">ATP-binding</keyword>
<organism evidence="11 12">
    <name type="scientific">Vagococcus luciliae</name>
    <dbReference type="NCBI Taxonomy" id="2920380"/>
    <lineage>
        <taxon>Bacteria</taxon>
        <taxon>Bacillati</taxon>
        <taxon>Bacillota</taxon>
        <taxon>Bacilli</taxon>
        <taxon>Lactobacillales</taxon>
        <taxon>Enterococcaceae</taxon>
        <taxon>Vagococcus</taxon>
    </lineage>
</organism>
<reference evidence="11" key="2">
    <citation type="submission" date="2022-08" db="EMBL/GenBank/DDBJ databases">
        <authorList>
            <person name="Poehlein A."/>
            <person name="Guzman J."/>
            <person name="Daniel R."/>
            <person name="Vilcinskas A."/>
        </authorList>
    </citation>
    <scope>NUCLEOTIDE SEQUENCE</scope>
    <source>
        <strain evidence="11">G314FT</strain>
    </source>
</reference>
<protein>
    <recommendedName>
        <fullName evidence="9">Probable butyrate kinase</fullName>
        <shortName evidence="9">BK</shortName>
        <ecNumber evidence="9">2.7.2.7</ecNumber>
    </recommendedName>
    <alternativeName>
        <fullName evidence="9">Branched-chain carboxylic acid kinase</fullName>
    </alternativeName>
</protein>
<sequence length="354" mass="39399">MKKVLVINPGSASTKIAYFEDKEEILNTNVYHDSEDLEKFPTIADQYDYRLTFIKDYLDKENIELTDIDAVVGRGGSLPPVDAGGYLVNDEMTDWLVNKTDVHHASNLGALLARGFKEFSHDECIAMIYDPITVDQFHDLSRISGLKGVNRRSIGHMLNMRAIAMKTAEDTGKIYEESNLIVAHLGSGSSISAHQKGRMIDLSIDDEGPFSVERTGSLCLKEFIPFCYQMTEKEVIEWTRKKGGMISYLGTNSGIEVENRIDQGDDEARLVFEAMAYQVSKGIGELATVLCGRVDNIVITGGLAYSDRLVDWIKERVSFIAPVSCIPGEFEMEALRNGALRVLSGEEEAKEFSI</sequence>
<evidence type="ECO:0000256" key="7">
    <source>
        <dbReference type="ARBA" id="ARBA00022840"/>
    </source>
</evidence>
<evidence type="ECO:0000256" key="4">
    <source>
        <dbReference type="ARBA" id="ARBA00022679"/>
    </source>
</evidence>
<dbReference type="NCBIfam" id="NF002834">
    <property type="entry name" value="PRK03011.1-5"/>
    <property type="match status" value="1"/>
</dbReference>
<dbReference type="HAMAP" id="MF_00542">
    <property type="entry name" value="Butyrate_kinase"/>
    <property type="match status" value="1"/>
</dbReference>
<reference evidence="11" key="1">
    <citation type="submission" date="2022-08" db="EMBL/GenBank/DDBJ databases">
        <title>Genome sequence of Vagococcus luciliae DSM 112651.</title>
        <authorList>
            <person name="Juan G."/>
            <person name="Anja P."/>
            <person name="Rolf D."/>
            <person name="Kampfer P."/>
            <person name="Vilcinskas A."/>
        </authorList>
    </citation>
    <scope>NUCLEOTIDE SEQUENCE</scope>
    <source>
        <strain evidence="11">G314FT</strain>
    </source>
</reference>
<evidence type="ECO:0000313" key="12">
    <source>
        <dbReference type="Proteomes" id="UP001058273"/>
    </source>
</evidence>
<dbReference type="Gene3D" id="3.30.420.40">
    <property type="match status" value="2"/>
</dbReference>
<proteinExistence type="inferred from homology"/>
<dbReference type="InterPro" id="IPR023865">
    <property type="entry name" value="Aliphatic_acid_kinase_CS"/>
</dbReference>
<keyword evidence="12" id="KW-1185">Reference proteome</keyword>
<dbReference type="GO" id="GO:0047761">
    <property type="term" value="F:butyrate kinase activity"/>
    <property type="evidence" value="ECO:0007669"/>
    <property type="project" value="UniProtKB-EC"/>
</dbReference>
<keyword evidence="6 9" id="KW-0418">Kinase</keyword>
<dbReference type="Pfam" id="PF00871">
    <property type="entry name" value="Acetate_kinase"/>
    <property type="match status" value="1"/>
</dbReference>
<evidence type="ECO:0000256" key="5">
    <source>
        <dbReference type="ARBA" id="ARBA00022741"/>
    </source>
</evidence>
<evidence type="ECO:0000256" key="8">
    <source>
        <dbReference type="ARBA" id="ARBA00048596"/>
    </source>
</evidence>
<dbReference type="PRINTS" id="PR00471">
    <property type="entry name" value="ACETATEKNASE"/>
</dbReference>
<comment type="similarity">
    <text evidence="2 9 10">Belongs to the acetokinase family.</text>
</comment>
<dbReference type="PANTHER" id="PTHR21060:SF3">
    <property type="entry name" value="BUTYRATE KINASE 2-RELATED"/>
    <property type="match status" value="1"/>
</dbReference>
<keyword evidence="5 9" id="KW-0547">Nucleotide-binding</keyword>
<dbReference type="SUPFAM" id="SSF53067">
    <property type="entry name" value="Actin-like ATPase domain"/>
    <property type="match status" value="2"/>
</dbReference>
<dbReference type="Proteomes" id="UP001058273">
    <property type="component" value="Chromosome"/>
</dbReference>